<dbReference type="Proteomes" id="UP000292927">
    <property type="component" value="Unassembled WGS sequence"/>
</dbReference>
<evidence type="ECO:0000313" key="7">
    <source>
        <dbReference type="EMBL" id="RZS92339.1"/>
    </source>
</evidence>
<feature type="domain" description="Pyridoxamine kinase/Phosphomethylpyrimidine kinase" evidence="6">
    <location>
        <begin position="28"/>
        <end position="252"/>
    </location>
</feature>
<dbReference type="GO" id="GO:0008478">
    <property type="term" value="F:pyridoxal kinase activity"/>
    <property type="evidence" value="ECO:0007669"/>
    <property type="project" value="UniProtKB-EC"/>
</dbReference>
<name>A0A4V2F5C5_9FIRM</name>
<dbReference type="AlphaFoldDB" id="A0A4V2F5C5"/>
<dbReference type="PANTHER" id="PTHR10534:SF2">
    <property type="entry name" value="PYRIDOXAL KINASE"/>
    <property type="match status" value="1"/>
</dbReference>
<dbReference type="InterPro" id="IPR029056">
    <property type="entry name" value="Ribokinase-like"/>
</dbReference>
<dbReference type="RefSeq" id="WP_130436283.1">
    <property type="nucleotide sequence ID" value="NZ_SGXF01000009.1"/>
</dbReference>
<evidence type="ECO:0000259" key="6">
    <source>
        <dbReference type="Pfam" id="PF08543"/>
    </source>
</evidence>
<sequence>MRGKQKKIAVLNDLAGFGRCSLTVQLPVISALKVQCCPVPTAILSNHTGYEDYFFDDYTRHISEYTGKWKRLGLSFDGILTGFLGSAAQFEAVEQFLLDFGGNSLLIVDPVMGDNGKCYATYNEEMCSRMRSLTARADLITPNLTECCILTDTPYELAGMPGQVEKMAEKLLDRGTGHVTVTGVVRGGEICNYVAGRNTEPVWIREKQLGAVRCGTGDIFSAVLSAELVAGKPLADSVKRAAQFVRRCLEVSEELEIPLQDGLAFEEVLDEL</sequence>
<dbReference type="CDD" id="cd01173">
    <property type="entry name" value="pyridoxal_pyridoxamine_kinase"/>
    <property type="match status" value="1"/>
</dbReference>
<evidence type="ECO:0000256" key="3">
    <source>
        <dbReference type="ARBA" id="ARBA00022741"/>
    </source>
</evidence>
<evidence type="ECO:0000256" key="5">
    <source>
        <dbReference type="ARBA" id="ARBA00022840"/>
    </source>
</evidence>
<dbReference type="Gene3D" id="3.40.1190.20">
    <property type="match status" value="1"/>
</dbReference>
<dbReference type="InterPro" id="IPR013749">
    <property type="entry name" value="PM/HMP-P_kinase-1"/>
</dbReference>
<evidence type="ECO:0000256" key="2">
    <source>
        <dbReference type="ARBA" id="ARBA00022679"/>
    </source>
</evidence>
<keyword evidence="4 7" id="KW-0418">Kinase</keyword>
<evidence type="ECO:0000313" key="8">
    <source>
        <dbReference type="Proteomes" id="UP000292927"/>
    </source>
</evidence>
<evidence type="ECO:0000256" key="1">
    <source>
        <dbReference type="ARBA" id="ARBA00012104"/>
    </source>
</evidence>
<dbReference type="InterPro" id="IPR004625">
    <property type="entry name" value="PyrdxlKinase"/>
</dbReference>
<keyword evidence="2" id="KW-0808">Transferase</keyword>
<reference evidence="7 8" key="1">
    <citation type="submission" date="2019-02" db="EMBL/GenBank/DDBJ databases">
        <title>Genomic Encyclopedia of Type Strains, Phase IV (KMG-IV): sequencing the most valuable type-strain genomes for metagenomic binning, comparative biology and taxonomic classification.</title>
        <authorList>
            <person name="Goeker M."/>
        </authorList>
    </citation>
    <scope>NUCLEOTIDE SEQUENCE [LARGE SCALE GENOMIC DNA]</scope>
    <source>
        <strain evidence="7 8">DSM 29486</strain>
    </source>
</reference>
<organism evidence="7 8">
    <name type="scientific">Cuneatibacter caecimuris</name>
    <dbReference type="NCBI Taxonomy" id="1796618"/>
    <lineage>
        <taxon>Bacteria</taxon>
        <taxon>Bacillati</taxon>
        <taxon>Bacillota</taxon>
        <taxon>Clostridia</taxon>
        <taxon>Lachnospirales</taxon>
        <taxon>Lachnospiraceae</taxon>
        <taxon>Cuneatibacter</taxon>
    </lineage>
</organism>
<dbReference type="EMBL" id="SGXF01000009">
    <property type="protein sequence ID" value="RZS92339.1"/>
    <property type="molecule type" value="Genomic_DNA"/>
</dbReference>
<keyword evidence="8" id="KW-1185">Reference proteome</keyword>
<proteinExistence type="predicted"/>
<dbReference type="GO" id="GO:0005829">
    <property type="term" value="C:cytosol"/>
    <property type="evidence" value="ECO:0007669"/>
    <property type="project" value="TreeGrafter"/>
</dbReference>
<dbReference type="Pfam" id="PF08543">
    <property type="entry name" value="Phos_pyr_kin"/>
    <property type="match status" value="1"/>
</dbReference>
<comment type="caution">
    <text evidence="7">The sequence shown here is derived from an EMBL/GenBank/DDBJ whole genome shotgun (WGS) entry which is preliminary data.</text>
</comment>
<evidence type="ECO:0000256" key="4">
    <source>
        <dbReference type="ARBA" id="ARBA00022777"/>
    </source>
</evidence>
<dbReference type="GO" id="GO:0005524">
    <property type="term" value="F:ATP binding"/>
    <property type="evidence" value="ECO:0007669"/>
    <property type="project" value="UniProtKB-KW"/>
</dbReference>
<keyword evidence="5" id="KW-0067">ATP-binding</keyword>
<dbReference type="EC" id="2.7.1.35" evidence="1"/>
<gene>
    <name evidence="7" type="ORF">EV209_3053</name>
</gene>
<dbReference type="SUPFAM" id="SSF53613">
    <property type="entry name" value="Ribokinase-like"/>
    <property type="match status" value="1"/>
</dbReference>
<protein>
    <recommendedName>
        <fullName evidence="1">pyridoxal kinase</fullName>
        <ecNumber evidence="1">2.7.1.35</ecNumber>
    </recommendedName>
</protein>
<dbReference type="OrthoDB" id="9800808at2"/>
<dbReference type="NCBIfam" id="NF005491">
    <property type="entry name" value="PRK07105.1"/>
    <property type="match status" value="1"/>
</dbReference>
<dbReference type="GO" id="GO:0009443">
    <property type="term" value="P:pyridoxal 5'-phosphate salvage"/>
    <property type="evidence" value="ECO:0007669"/>
    <property type="project" value="InterPro"/>
</dbReference>
<dbReference type="PANTHER" id="PTHR10534">
    <property type="entry name" value="PYRIDOXAL KINASE"/>
    <property type="match status" value="1"/>
</dbReference>
<keyword evidence="3" id="KW-0547">Nucleotide-binding</keyword>
<accession>A0A4V2F5C5</accession>